<evidence type="ECO:0000259" key="4">
    <source>
        <dbReference type="Pfam" id="PF01134"/>
    </source>
</evidence>
<evidence type="ECO:0000256" key="1">
    <source>
        <dbReference type="ARBA" id="ARBA00001974"/>
    </source>
</evidence>
<dbReference type="PIRSF" id="PIRSF038984">
    <property type="entry name" value="FAD_binding_protein"/>
    <property type="match status" value="1"/>
</dbReference>
<comment type="cofactor">
    <cofactor evidence="1">
        <name>FAD</name>
        <dbReference type="ChEBI" id="CHEBI:57692"/>
    </cofactor>
</comment>
<dbReference type="SUPFAM" id="SSF51905">
    <property type="entry name" value="FAD/NAD(P)-binding domain"/>
    <property type="match status" value="1"/>
</dbReference>
<keyword evidence="6" id="KW-0560">Oxidoreductase</keyword>
<dbReference type="GO" id="GO:0004324">
    <property type="term" value="F:ferredoxin-NADP+ reductase activity"/>
    <property type="evidence" value="ECO:0007669"/>
    <property type="project" value="UniProtKB-EC"/>
</dbReference>
<protein>
    <submittedName>
        <fullName evidence="6">Ferredoxin--NADP reductase</fullName>
        <ecNumber evidence="6">1.18.1.2</ecNumber>
    </submittedName>
</protein>
<organism evidence="6 7">
    <name type="scientific">Psychracetigena formicireducens</name>
    <dbReference type="NCBI Taxonomy" id="2986056"/>
    <lineage>
        <taxon>Bacteria</taxon>
        <taxon>Bacillati</taxon>
        <taxon>Candidatus Lithacetigenota</taxon>
        <taxon>Candidatus Psychracetigena</taxon>
    </lineage>
</organism>
<dbReference type="Pfam" id="PF21688">
    <property type="entry name" value="FAD-depend_C"/>
    <property type="match status" value="1"/>
</dbReference>
<dbReference type="PANTHER" id="PTHR43106:SF1">
    <property type="entry name" value="DEHYDROGENASE-RELATED"/>
    <property type="match status" value="1"/>
</dbReference>
<comment type="caution">
    <text evidence="6">The sequence shown here is derived from an EMBL/GenBank/DDBJ whole genome shotgun (WGS) entry which is preliminary data.</text>
</comment>
<dbReference type="EC" id="1.18.1.2" evidence="6"/>
<feature type="domain" description="MnmG N-terminal" evidence="4">
    <location>
        <begin position="153"/>
        <end position="214"/>
    </location>
</feature>
<sequence>MVYDVIIVGAGPAGIFTALELSEKAPNLKILLLERGPSIKNRSCPMNEKGVCIFCKPCQVLSGFGGAGAFSDGKLTFSQDVGGHLSRYIPAQELEILSKKVEDTYLKFGAPVERVYGLDSEATLEWEKKISVAGMKFTPMKIRHLGTDNAYKISAAMQEYLSQYVDFLDKTAVKEIIVEEGKVMGVITEKGEEFQAKYVVLAPGREGSTWIQKEANRLSLHLERNPVDIGVRVEVEAPVLEHLTDVFYEVKLQRYSKPFEDKVRTFCMCPYGEVVQECADHTITVNGHSYANKKTRNTNFAILVSTTFTEPFKDPIGYGRYVARLANLLGGNIIIQRLGDLLSGRRSTVDRIRSSLVVPTLTTATPGDLSFVLPYRHMTNILEMLKAFDSIAPGVYSPYTLLYGVEVKFYSLRMDLSPDLETRIEGLFAAGDGAGITRGLVQSAASGIITAKSILRREGYESLNN</sequence>
<evidence type="ECO:0000259" key="5">
    <source>
        <dbReference type="Pfam" id="PF21688"/>
    </source>
</evidence>
<keyword evidence="3" id="KW-0274">FAD</keyword>
<gene>
    <name evidence="6" type="ORF">DDT42_00548</name>
</gene>
<dbReference type="InterPro" id="IPR028348">
    <property type="entry name" value="FAD-binding_protein"/>
</dbReference>
<dbReference type="PRINTS" id="PR00368">
    <property type="entry name" value="FADPNR"/>
</dbReference>
<dbReference type="InterPro" id="IPR036188">
    <property type="entry name" value="FAD/NAD-bd_sf"/>
</dbReference>
<dbReference type="Pfam" id="PF01134">
    <property type="entry name" value="GIDA"/>
    <property type="match status" value="1"/>
</dbReference>
<evidence type="ECO:0000256" key="2">
    <source>
        <dbReference type="ARBA" id="ARBA00022630"/>
    </source>
</evidence>
<dbReference type="InterPro" id="IPR040131">
    <property type="entry name" value="MnmG_N"/>
</dbReference>
<evidence type="ECO:0000256" key="3">
    <source>
        <dbReference type="ARBA" id="ARBA00022827"/>
    </source>
</evidence>
<dbReference type="InterPro" id="IPR049516">
    <property type="entry name" value="FAD-depend_C"/>
</dbReference>
<dbReference type="Proteomes" id="UP000811545">
    <property type="component" value="Unassembled WGS sequence"/>
</dbReference>
<dbReference type="PANTHER" id="PTHR43106">
    <property type="entry name" value="DEHYDROGENASE-RELATED"/>
    <property type="match status" value="1"/>
</dbReference>
<keyword evidence="2" id="KW-0285">Flavoprotein</keyword>
<proteinExistence type="predicted"/>
<evidence type="ECO:0000313" key="6">
    <source>
        <dbReference type="EMBL" id="MBT9144703.1"/>
    </source>
</evidence>
<dbReference type="Pfam" id="PF05834">
    <property type="entry name" value="Lycopene_cycl"/>
    <property type="match status" value="1"/>
</dbReference>
<reference evidence="6 7" key="1">
    <citation type="journal article" date="2021" name="bioRxiv">
        <title>Unique metabolic strategies in Hadean analogues reveal hints for primordial physiology.</title>
        <authorList>
            <person name="Nobu M.K."/>
            <person name="Nakai R."/>
            <person name="Tamazawa S."/>
            <person name="Mori H."/>
            <person name="Toyoda A."/>
            <person name="Ijiri A."/>
            <person name="Suzuki S."/>
            <person name="Kurokawa K."/>
            <person name="Kamagata Y."/>
            <person name="Tamaki H."/>
        </authorList>
    </citation>
    <scope>NUCLEOTIDE SEQUENCE [LARGE SCALE GENOMIC DNA]</scope>
    <source>
        <strain evidence="6">BS525</strain>
    </source>
</reference>
<feature type="domain" description="FAD-dependent protein C-terminal" evidence="5">
    <location>
        <begin position="260"/>
        <end position="407"/>
    </location>
</feature>
<dbReference type="Gene3D" id="3.50.50.60">
    <property type="entry name" value="FAD/NAD(P)-binding domain"/>
    <property type="match status" value="2"/>
</dbReference>
<accession>A0A9E2F6L0</accession>
<evidence type="ECO:0000313" key="7">
    <source>
        <dbReference type="Proteomes" id="UP000811545"/>
    </source>
</evidence>
<name>A0A9E2F6L0_PSYF1</name>
<dbReference type="AlphaFoldDB" id="A0A9E2F6L0"/>
<dbReference type="EMBL" id="QLTW01000017">
    <property type="protein sequence ID" value="MBT9144703.1"/>
    <property type="molecule type" value="Genomic_DNA"/>
</dbReference>